<organism evidence="1 2">
    <name type="scientific">Chlamydomonas eustigma</name>
    <dbReference type="NCBI Taxonomy" id="1157962"/>
    <lineage>
        <taxon>Eukaryota</taxon>
        <taxon>Viridiplantae</taxon>
        <taxon>Chlorophyta</taxon>
        <taxon>core chlorophytes</taxon>
        <taxon>Chlorophyceae</taxon>
        <taxon>CS clade</taxon>
        <taxon>Chlamydomonadales</taxon>
        <taxon>Chlamydomonadaceae</taxon>
        <taxon>Chlamydomonas</taxon>
    </lineage>
</organism>
<dbReference type="Proteomes" id="UP000232323">
    <property type="component" value="Unassembled WGS sequence"/>
</dbReference>
<proteinExistence type="predicted"/>
<protein>
    <submittedName>
        <fullName evidence="1">Uncharacterized protein</fullName>
    </submittedName>
</protein>
<sequence>MISERHGGGVGGMSGSLTAGSLKTVLTIVRDFAKSSYEMIDIGAGSGISNISFVDEYPQRSLLNIMDNEGDQMIYVEFHKQFLTYDTDYKALWDQYIARINAFYEVEAPGQQLQIGTREYAKLVDASWFKIPNGMLALNREIDCPVIMKEFMEDPAGDFWNAEEIVPTNVILEI</sequence>
<accession>A0A250WTJ4</accession>
<evidence type="ECO:0000313" key="2">
    <source>
        <dbReference type="Proteomes" id="UP000232323"/>
    </source>
</evidence>
<gene>
    <name evidence="1" type="ORF">CEUSTIGMA_g1526.t1</name>
</gene>
<keyword evidence="2" id="KW-1185">Reference proteome</keyword>
<comment type="caution">
    <text evidence="1">The sequence shown here is derived from an EMBL/GenBank/DDBJ whole genome shotgun (WGS) entry which is preliminary data.</text>
</comment>
<dbReference type="EMBL" id="BEGY01000006">
    <property type="protein sequence ID" value="GAX74076.1"/>
    <property type="molecule type" value="Genomic_DNA"/>
</dbReference>
<evidence type="ECO:0000313" key="1">
    <source>
        <dbReference type="EMBL" id="GAX74076.1"/>
    </source>
</evidence>
<reference evidence="1 2" key="1">
    <citation type="submission" date="2017-08" db="EMBL/GenBank/DDBJ databases">
        <title>Acidophilic green algal genome provides insights into adaptation to an acidic environment.</title>
        <authorList>
            <person name="Hirooka S."/>
            <person name="Hirose Y."/>
            <person name="Kanesaki Y."/>
            <person name="Higuchi S."/>
            <person name="Fujiwara T."/>
            <person name="Onuma R."/>
            <person name="Era A."/>
            <person name="Ohbayashi R."/>
            <person name="Uzuka A."/>
            <person name="Nozaki H."/>
            <person name="Yoshikawa H."/>
            <person name="Miyagishima S.Y."/>
        </authorList>
    </citation>
    <scope>NUCLEOTIDE SEQUENCE [LARGE SCALE GENOMIC DNA]</scope>
    <source>
        <strain evidence="1 2">NIES-2499</strain>
    </source>
</reference>
<dbReference type="AlphaFoldDB" id="A0A250WTJ4"/>
<name>A0A250WTJ4_9CHLO</name>